<dbReference type="InterPro" id="IPR004792">
    <property type="entry name" value="BaiN-like"/>
</dbReference>
<protein>
    <recommendedName>
        <fullName evidence="8">Flavoprotein HI0933 family</fullName>
    </recommendedName>
</protein>
<dbReference type="NCBIfam" id="TIGR00275">
    <property type="entry name" value="aminoacetone oxidase family FAD-binding enzyme"/>
    <property type="match status" value="1"/>
</dbReference>
<organism evidence="6 7">
    <name type="scientific">Butyrivibrio hungatei</name>
    <dbReference type="NCBI Taxonomy" id="185008"/>
    <lineage>
        <taxon>Bacteria</taxon>
        <taxon>Bacillati</taxon>
        <taxon>Bacillota</taxon>
        <taxon>Clostridia</taxon>
        <taxon>Lachnospirales</taxon>
        <taxon>Lachnospiraceae</taxon>
        <taxon>Butyrivibrio</taxon>
    </lineage>
</organism>
<sequence>MSKKVYVAGGGAAGMCAAVYAARNGADVTIVEKNTRLGKKLSVTGNGRCNLTNLDMRPEYYNKAAQGRMKNWLSLYGPEETIKFFKSLGVIVKSEDGYIYPVSGQASTVVNALINELKRLNVNVITESQVKAVKKAENEKSPYVLVTNKDKYEADAVILALGSLSGAKSTMSTGDGYYICKQLGMNLKDTYPALVGFKCEDDGTMPDAGVRAAARISFYLGDELLTSESGELQISRDGISGIPVMQASREIIKFVSEKKPVVASVDFFPEYDEEDFEALKRDMYKLRDNRTLEEFLLGFANSNINSTVLKKMKLSPAMHMKNIADSMVSCILDRYRDIRFNLKESYGYIQSQVTTGGMSLGDIGDDMSVVGFPGVYLVGELLDVDGRCGGYNLQFAWTSGSIAGTAASM</sequence>
<dbReference type="Gene3D" id="1.10.8.260">
    <property type="entry name" value="HI0933 insert domain-like"/>
    <property type="match status" value="1"/>
</dbReference>
<keyword evidence="2" id="KW-0285">Flavoprotein</keyword>
<dbReference type="SUPFAM" id="SSF51905">
    <property type="entry name" value="FAD/NAD(P)-binding domain"/>
    <property type="match status" value="1"/>
</dbReference>
<evidence type="ECO:0000313" key="6">
    <source>
        <dbReference type="EMBL" id="SCX85327.1"/>
    </source>
</evidence>
<comment type="cofactor">
    <cofactor evidence="1">
        <name>FAD</name>
        <dbReference type="ChEBI" id="CHEBI:57692"/>
    </cofactor>
</comment>
<dbReference type="Pfam" id="PF22780">
    <property type="entry name" value="HI0933_like_1st"/>
    <property type="match status" value="1"/>
</dbReference>
<dbReference type="InterPro" id="IPR023166">
    <property type="entry name" value="BaiN-like_dom_sf"/>
</dbReference>
<evidence type="ECO:0000313" key="7">
    <source>
        <dbReference type="Proteomes" id="UP000183047"/>
    </source>
</evidence>
<dbReference type="Pfam" id="PF03486">
    <property type="entry name" value="HI0933_like"/>
    <property type="match status" value="1"/>
</dbReference>
<dbReference type="PRINTS" id="PR00368">
    <property type="entry name" value="FADPNR"/>
</dbReference>
<proteinExistence type="predicted"/>
<dbReference type="RefSeq" id="WP_074461321.1">
    <property type="nucleotide sequence ID" value="NZ_FMUR01000004.1"/>
</dbReference>
<dbReference type="SUPFAM" id="SSF160996">
    <property type="entry name" value="HI0933 insert domain-like"/>
    <property type="match status" value="1"/>
</dbReference>
<name>A0A1G5B5B3_9FIRM</name>
<dbReference type="InterPro" id="IPR055178">
    <property type="entry name" value="RsdA/BaiN/AoA(So)-like_dom"/>
</dbReference>
<feature type="domain" description="RsdA/BaiN/AoA(So)-like insert" evidence="5">
    <location>
        <begin position="191"/>
        <end position="353"/>
    </location>
</feature>
<dbReference type="InterPro" id="IPR036188">
    <property type="entry name" value="FAD/NAD-bd_sf"/>
</dbReference>
<dbReference type="EMBL" id="FMUR01000004">
    <property type="protein sequence ID" value="SCX85327.1"/>
    <property type="molecule type" value="Genomic_DNA"/>
</dbReference>
<evidence type="ECO:0000256" key="3">
    <source>
        <dbReference type="ARBA" id="ARBA00022827"/>
    </source>
</evidence>
<accession>A0A1G5B5B3</accession>
<dbReference type="InterPro" id="IPR057661">
    <property type="entry name" value="RsdA/BaiN/AoA(So)_Rossmann"/>
</dbReference>
<evidence type="ECO:0000256" key="2">
    <source>
        <dbReference type="ARBA" id="ARBA00022630"/>
    </source>
</evidence>
<reference evidence="7" key="1">
    <citation type="submission" date="2016-10" db="EMBL/GenBank/DDBJ databases">
        <authorList>
            <person name="Varghese N."/>
            <person name="Submissions S."/>
        </authorList>
    </citation>
    <scope>NUCLEOTIDE SEQUENCE [LARGE SCALE GENOMIC DNA]</scope>
    <source>
        <strain evidence="7">XBD2006</strain>
    </source>
</reference>
<dbReference type="PANTHER" id="PTHR42887:SF2">
    <property type="entry name" value="OS12G0638800 PROTEIN"/>
    <property type="match status" value="1"/>
</dbReference>
<dbReference type="AlphaFoldDB" id="A0A1G5B5B3"/>
<dbReference type="Gene3D" id="2.40.30.10">
    <property type="entry name" value="Translation factors"/>
    <property type="match status" value="1"/>
</dbReference>
<evidence type="ECO:0000256" key="1">
    <source>
        <dbReference type="ARBA" id="ARBA00001974"/>
    </source>
</evidence>
<dbReference type="OrthoDB" id="9773233at2"/>
<gene>
    <name evidence="6" type="ORF">SAMN02910451_00539</name>
</gene>
<evidence type="ECO:0008006" key="8">
    <source>
        <dbReference type="Google" id="ProtNLM"/>
    </source>
</evidence>
<keyword evidence="7" id="KW-1185">Reference proteome</keyword>
<dbReference type="Gene3D" id="3.50.50.60">
    <property type="entry name" value="FAD/NAD(P)-binding domain"/>
    <property type="match status" value="1"/>
</dbReference>
<evidence type="ECO:0000259" key="4">
    <source>
        <dbReference type="Pfam" id="PF03486"/>
    </source>
</evidence>
<keyword evidence="3" id="KW-0274">FAD</keyword>
<dbReference type="Proteomes" id="UP000183047">
    <property type="component" value="Unassembled WGS sequence"/>
</dbReference>
<dbReference type="PANTHER" id="PTHR42887">
    <property type="entry name" value="OS12G0638800 PROTEIN"/>
    <property type="match status" value="1"/>
</dbReference>
<evidence type="ECO:0000259" key="5">
    <source>
        <dbReference type="Pfam" id="PF22780"/>
    </source>
</evidence>
<feature type="domain" description="RsdA/BaiN/AoA(So)-like Rossmann fold-like" evidence="4">
    <location>
        <begin position="4"/>
        <end position="405"/>
    </location>
</feature>